<feature type="transmembrane region" description="Helical" evidence="1">
    <location>
        <begin position="114"/>
        <end position="132"/>
    </location>
</feature>
<feature type="transmembrane region" description="Helical" evidence="1">
    <location>
        <begin position="182"/>
        <end position="204"/>
    </location>
</feature>
<organism evidence="2 4">
    <name type="scientific">Adineta steineri</name>
    <dbReference type="NCBI Taxonomy" id="433720"/>
    <lineage>
        <taxon>Eukaryota</taxon>
        <taxon>Metazoa</taxon>
        <taxon>Spiralia</taxon>
        <taxon>Gnathifera</taxon>
        <taxon>Rotifera</taxon>
        <taxon>Eurotatoria</taxon>
        <taxon>Bdelloidea</taxon>
        <taxon>Adinetida</taxon>
        <taxon>Adinetidae</taxon>
        <taxon>Adineta</taxon>
    </lineage>
</organism>
<dbReference type="AlphaFoldDB" id="A0A814T7R9"/>
<accession>A0A814T7R9</accession>
<gene>
    <name evidence="3" type="ORF">OKA104_LOCUS37445</name>
    <name evidence="2" type="ORF">VCS650_LOCUS23180</name>
</gene>
<dbReference type="Proteomes" id="UP000663891">
    <property type="component" value="Unassembled WGS sequence"/>
</dbReference>
<evidence type="ECO:0000256" key="1">
    <source>
        <dbReference type="SAM" id="Phobius"/>
    </source>
</evidence>
<name>A0A814T7R9_9BILA</name>
<feature type="transmembrane region" description="Helical" evidence="1">
    <location>
        <begin position="80"/>
        <end position="102"/>
    </location>
</feature>
<dbReference type="EMBL" id="CAJOAY010006257">
    <property type="protein sequence ID" value="CAF4134982.1"/>
    <property type="molecule type" value="Genomic_DNA"/>
</dbReference>
<feature type="transmembrane region" description="Helical" evidence="1">
    <location>
        <begin position="47"/>
        <end position="68"/>
    </location>
</feature>
<evidence type="ECO:0000313" key="3">
    <source>
        <dbReference type="EMBL" id="CAF4134982.1"/>
    </source>
</evidence>
<evidence type="ECO:0000313" key="4">
    <source>
        <dbReference type="Proteomes" id="UP000663891"/>
    </source>
</evidence>
<protein>
    <submittedName>
        <fullName evidence="2">Uncharacterized protein</fullName>
    </submittedName>
</protein>
<feature type="transmembrane region" description="Helical" evidence="1">
    <location>
        <begin position="152"/>
        <end position="170"/>
    </location>
</feature>
<comment type="caution">
    <text evidence="2">The sequence shown here is derived from an EMBL/GenBank/DDBJ whole genome shotgun (WGS) entry which is preliminary data.</text>
</comment>
<keyword evidence="1" id="KW-0812">Transmembrane</keyword>
<evidence type="ECO:0000313" key="2">
    <source>
        <dbReference type="EMBL" id="CAF1157783.1"/>
    </source>
</evidence>
<reference evidence="2" key="1">
    <citation type="submission" date="2021-02" db="EMBL/GenBank/DDBJ databases">
        <authorList>
            <person name="Nowell W R."/>
        </authorList>
    </citation>
    <scope>NUCLEOTIDE SEQUENCE</scope>
</reference>
<sequence length="254" mass="28761">MVNFTNYPFSAYEPNQPAACTFAFLVGLSLIVWIIQCIQSRFIPRRISILLLISHLTIFAELVLRVIFSTGMQKSRARYTAGTALLAIGQRLIIVANYDFLLQARAIQPSFARIIRILTIVCVIVSAALLSAAEQLSHKTKMIKTSFLLRQISASIVLCLTELFYLLWFLTRTSKDIGIKAIILLGIASFSSLVVAVFHTFISVPDYYLPTREQEFWSYIFQLAPIIIAQLTWTLLHPKRSLLPNYEQAELEAI</sequence>
<dbReference type="OrthoDB" id="10052780at2759"/>
<feature type="transmembrane region" description="Helical" evidence="1">
    <location>
        <begin position="16"/>
        <end position="35"/>
    </location>
</feature>
<proteinExistence type="predicted"/>
<keyword evidence="1" id="KW-1133">Transmembrane helix</keyword>
<keyword evidence="1" id="KW-0472">Membrane</keyword>
<feature type="transmembrane region" description="Helical" evidence="1">
    <location>
        <begin position="216"/>
        <end position="236"/>
    </location>
</feature>
<dbReference type="Proteomes" id="UP000663881">
    <property type="component" value="Unassembled WGS sequence"/>
</dbReference>
<dbReference type="EMBL" id="CAJNON010000269">
    <property type="protein sequence ID" value="CAF1157783.1"/>
    <property type="molecule type" value="Genomic_DNA"/>
</dbReference>